<evidence type="ECO:0000259" key="1">
    <source>
        <dbReference type="Pfam" id="PF24481"/>
    </source>
</evidence>
<dbReference type="PATRIC" id="fig|480418.6.peg.3408"/>
<dbReference type="OrthoDB" id="9784388at2"/>
<name>A0A0F4ER17_9MYCO</name>
<dbReference type="EMBL" id="JRPY01000070">
    <property type="protein sequence ID" value="KJX75017.1"/>
    <property type="molecule type" value="Genomic_DNA"/>
</dbReference>
<protein>
    <recommendedName>
        <fullName evidence="1">CT398-like coiled coil hairpin domain-containing protein</fullName>
    </recommendedName>
</protein>
<dbReference type="Pfam" id="PF24481">
    <property type="entry name" value="CT398_CC"/>
    <property type="match status" value="1"/>
</dbReference>
<dbReference type="RefSeq" id="WP_045843285.1">
    <property type="nucleotide sequence ID" value="NZ_CP083405.1"/>
</dbReference>
<proteinExistence type="predicted"/>
<keyword evidence="3" id="KW-1185">Reference proteome</keyword>
<accession>A0A0F4ER17</accession>
<organism evidence="2 3">
    <name type="scientific">Mycobacterium lepromatosis</name>
    <dbReference type="NCBI Taxonomy" id="480418"/>
    <lineage>
        <taxon>Bacteria</taxon>
        <taxon>Bacillati</taxon>
        <taxon>Actinomycetota</taxon>
        <taxon>Actinomycetes</taxon>
        <taxon>Mycobacteriales</taxon>
        <taxon>Mycobacteriaceae</taxon>
        <taxon>Mycobacterium</taxon>
    </lineage>
</organism>
<dbReference type="STRING" id="480418.GCA_000975265_02199"/>
<evidence type="ECO:0000313" key="2">
    <source>
        <dbReference type="EMBL" id="KJX75017.1"/>
    </source>
</evidence>
<feature type="domain" description="CT398-like coiled coil hairpin" evidence="1">
    <location>
        <begin position="2"/>
        <end position="179"/>
    </location>
</feature>
<dbReference type="InterPro" id="IPR056003">
    <property type="entry name" value="CT398_CC_hairpin"/>
</dbReference>
<comment type="caution">
    <text evidence="2">The sequence shown here is derived from an EMBL/GenBank/DDBJ whole genome shotgun (WGS) entry which is preliminary data.</text>
</comment>
<dbReference type="AlphaFoldDB" id="A0A0F4ER17"/>
<gene>
    <name evidence="2" type="ORF">MLPM_1638</name>
</gene>
<reference evidence="2 3" key="1">
    <citation type="journal article" date="2015" name="Proc. Natl. Acad. Sci. U.S.A.">
        <title>Insight into the evolution and origin of leprosy bacilli from the genome sequence of Mycobacterium lepromatosis.</title>
        <authorList>
            <person name="Singh P."/>
            <person name="Benjak A."/>
            <person name="Schuenemann V.J."/>
            <person name="Herbig A."/>
            <person name="Avanzi C."/>
            <person name="Busso P."/>
            <person name="Nieselt K."/>
            <person name="Krause J."/>
            <person name="Vera-Cabrera L."/>
            <person name="Cole S.T."/>
        </authorList>
    </citation>
    <scope>NUCLEOTIDE SEQUENCE [LARGE SCALE GENOMIC DNA]</scope>
    <source>
        <strain evidence="2 3">Mx1-22A</strain>
    </source>
</reference>
<sequence>MSKLDAELSRIAHRTTYLPQREADERMRVESTIASDRLTAVRIALEEIDSQVLLLDSEIDAARQREDQDRSLLHSEATDAKQLSDLQYQLGIWRPRKTSLEDSLLEFMKRSKGLQDQLIAELGAIEGMQTDLDVARQGLDAAIAGIDQTSQPHSSRCDVLIAELAPALSALYERLCAAGGLGVSQLQGHPCRACRSEISHGELSCISVDADDEVVSYPESGASQLLVKGFDQ</sequence>
<evidence type="ECO:0000313" key="3">
    <source>
        <dbReference type="Proteomes" id="UP000053699"/>
    </source>
</evidence>
<dbReference type="Proteomes" id="UP000053699">
    <property type="component" value="Unassembled WGS sequence"/>
</dbReference>
<dbReference type="Gene3D" id="1.10.287.1490">
    <property type="match status" value="1"/>
</dbReference>